<dbReference type="PANTHER" id="PTHR43640:SF1">
    <property type="entry name" value="THIOREDOXIN-DEPENDENT PEROXIREDOXIN"/>
    <property type="match status" value="1"/>
</dbReference>
<dbReference type="Proteomes" id="UP000317977">
    <property type="component" value="Unassembled WGS sequence"/>
</dbReference>
<dbReference type="RefSeq" id="WP_146532786.1">
    <property type="nucleotide sequence ID" value="NZ_SJPX01000001.1"/>
</dbReference>
<keyword evidence="2" id="KW-0560">Oxidoreductase</keyword>
<keyword evidence="2" id="KW-0575">Peroxidase</keyword>
<dbReference type="CDD" id="cd02969">
    <property type="entry name" value="PRX_like1"/>
    <property type="match status" value="1"/>
</dbReference>
<organism evidence="2 3">
    <name type="scientific">Rubripirellula reticaptiva</name>
    <dbReference type="NCBI Taxonomy" id="2528013"/>
    <lineage>
        <taxon>Bacteria</taxon>
        <taxon>Pseudomonadati</taxon>
        <taxon>Planctomycetota</taxon>
        <taxon>Planctomycetia</taxon>
        <taxon>Pirellulales</taxon>
        <taxon>Pirellulaceae</taxon>
        <taxon>Rubripirellula</taxon>
    </lineage>
</organism>
<gene>
    <name evidence="2" type="primary">bcp_1</name>
    <name evidence="2" type="ORF">Poly59_08960</name>
</gene>
<keyword evidence="3" id="KW-1185">Reference proteome</keyword>
<comment type="caution">
    <text evidence="2">The sequence shown here is derived from an EMBL/GenBank/DDBJ whole genome shotgun (WGS) entry which is preliminary data.</text>
</comment>
<dbReference type="OrthoDB" id="9809746at2"/>
<dbReference type="EMBL" id="SJPX01000001">
    <property type="protein sequence ID" value="TWU57987.1"/>
    <property type="molecule type" value="Genomic_DNA"/>
</dbReference>
<dbReference type="Pfam" id="PF08534">
    <property type="entry name" value="Redoxin"/>
    <property type="match status" value="1"/>
</dbReference>
<accession>A0A5C6FBP5</accession>
<dbReference type="InterPro" id="IPR013766">
    <property type="entry name" value="Thioredoxin_domain"/>
</dbReference>
<protein>
    <submittedName>
        <fullName evidence="2">Putative peroxiredoxin</fullName>
        <ecNumber evidence="2">1.11.1.15</ecNumber>
    </submittedName>
</protein>
<evidence type="ECO:0000313" key="2">
    <source>
        <dbReference type="EMBL" id="TWU57987.1"/>
    </source>
</evidence>
<dbReference type="PROSITE" id="PS51352">
    <property type="entry name" value="THIOREDOXIN_2"/>
    <property type="match status" value="1"/>
</dbReference>
<sequence length="197" mass="21256">MVRTASTMLPLGTTAPAFELTGTDGKVVSIDQFDGAKALLVMFMCNHCPYVIHVADELATLANDYADQGVAFVGINSNDAEKYPDDSLEAMVKEKAARGYPFPYLFDSDQSVAIAYSAACTPDFFLFDADKRLVYRGQLDSSRPKTDIPVTGNDLRAAIDAVIGGKLPTADQRPSIGCNIKWKDGNAPQYFNPQGSA</sequence>
<dbReference type="PANTHER" id="PTHR43640">
    <property type="entry name" value="OS07G0260300 PROTEIN"/>
    <property type="match status" value="1"/>
</dbReference>
<dbReference type="InterPro" id="IPR013740">
    <property type="entry name" value="Redoxin"/>
</dbReference>
<proteinExistence type="predicted"/>
<dbReference type="Gene3D" id="3.40.30.10">
    <property type="entry name" value="Glutaredoxin"/>
    <property type="match status" value="1"/>
</dbReference>
<reference evidence="2 3" key="1">
    <citation type="submission" date="2019-02" db="EMBL/GenBank/DDBJ databases">
        <title>Deep-cultivation of Planctomycetes and their phenomic and genomic characterization uncovers novel biology.</title>
        <authorList>
            <person name="Wiegand S."/>
            <person name="Jogler M."/>
            <person name="Boedeker C."/>
            <person name="Pinto D."/>
            <person name="Vollmers J."/>
            <person name="Rivas-Marin E."/>
            <person name="Kohn T."/>
            <person name="Peeters S.H."/>
            <person name="Heuer A."/>
            <person name="Rast P."/>
            <person name="Oberbeckmann S."/>
            <person name="Bunk B."/>
            <person name="Jeske O."/>
            <person name="Meyerdierks A."/>
            <person name="Storesund J.E."/>
            <person name="Kallscheuer N."/>
            <person name="Luecker S."/>
            <person name="Lage O.M."/>
            <person name="Pohl T."/>
            <person name="Merkel B.J."/>
            <person name="Hornburger P."/>
            <person name="Mueller R.-W."/>
            <person name="Bruemmer F."/>
            <person name="Labrenz M."/>
            <person name="Spormann A.M."/>
            <person name="Op Den Camp H."/>
            <person name="Overmann J."/>
            <person name="Amann R."/>
            <person name="Jetten M.S.M."/>
            <person name="Mascher T."/>
            <person name="Medema M.H."/>
            <person name="Devos D.P."/>
            <person name="Kaster A.-K."/>
            <person name="Ovreas L."/>
            <person name="Rohde M."/>
            <person name="Galperin M.Y."/>
            <person name="Jogler C."/>
        </authorList>
    </citation>
    <scope>NUCLEOTIDE SEQUENCE [LARGE SCALE GENOMIC DNA]</scope>
    <source>
        <strain evidence="2 3">Poly59</strain>
    </source>
</reference>
<feature type="domain" description="Thioredoxin" evidence="1">
    <location>
        <begin position="9"/>
        <end position="164"/>
    </location>
</feature>
<dbReference type="EC" id="1.11.1.15" evidence="2"/>
<dbReference type="GO" id="GO:0004601">
    <property type="term" value="F:peroxidase activity"/>
    <property type="evidence" value="ECO:0007669"/>
    <property type="project" value="UniProtKB-KW"/>
</dbReference>
<name>A0A5C6FBP5_9BACT</name>
<dbReference type="AlphaFoldDB" id="A0A5C6FBP5"/>
<evidence type="ECO:0000313" key="3">
    <source>
        <dbReference type="Proteomes" id="UP000317977"/>
    </source>
</evidence>
<dbReference type="InterPro" id="IPR047262">
    <property type="entry name" value="PRX-like1"/>
</dbReference>
<evidence type="ECO:0000259" key="1">
    <source>
        <dbReference type="PROSITE" id="PS51352"/>
    </source>
</evidence>
<dbReference type="SUPFAM" id="SSF52833">
    <property type="entry name" value="Thioredoxin-like"/>
    <property type="match status" value="1"/>
</dbReference>
<dbReference type="InterPro" id="IPR036249">
    <property type="entry name" value="Thioredoxin-like_sf"/>
</dbReference>